<proteinExistence type="predicted"/>
<sequence>MINYMMLSLPLNYLKKQKVWDSNRNFPFSYFHDSLVRFDPYFCSKLFPSPSLTPRFNPFFPSISAIPGRKGKIPNARYNPLRSWLDVTMTGVAQKFLVASLLMWTVPVAILYAFNNNLFPGVHSLSPHSLTLLSGFIAVISVNMVIGFYIYMAMKEPSDKCEPDPSFMAQAKASLQKPLDEAENSNAQQREKEE</sequence>
<evidence type="ECO:0000313" key="1">
    <source>
        <dbReference type="EMBL" id="KAI4325994.1"/>
    </source>
</evidence>
<evidence type="ECO:0000313" key="2">
    <source>
        <dbReference type="Proteomes" id="UP001057402"/>
    </source>
</evidence>
<organism evidence="1 2">
    <name type="scientific">Melastoma candidum</name>
    <dbReference type="NCBI Taxonomy" id="119954"/>
    <lineage>
        <taxon>Eukaryota</taxon>
        <taxon>Viridiplantae</taxon>
        <taxon>Streptophyta</taxon>
        <taxon>Embryophyta</taxon>
        <taxon>Tracheophyta</taxon>
        <taxon>Spermatophyta</taxon>
        <taxon>Magnoliopsida</taxon>
        <taxon>eudicotyledons</taxon>
        <taxon>Gunneridae</taxon>
        <taxon>Pentapetalae</taxon>
        <taxon>rosids</taxon>
        <taxon>malvids</taxon>
        <taxon>Myrtales</taxon>
        <taxon>Melastomataceae</taxon>
        <taxon>Melastomatoideae</taxon>
        <taxon>Melastomateae</taxon>
        <taxon>Melastoma</taxon>
    </lineage>
</organism>
<name>A0ACB9MPF2_9MYRT</name>
<gene>
    <name evidence="1" type="ORF">MLD38_031353</name>
</gene>
<accession>A0ACB9MPF2</accession>
<reference evidence="2" key="1">
    <citation type="journal article" date="2023" name="Front. Plant Sci.">
        <title>Chromosomal-level genome assembly of Melastoma candidum provides insights into trichome evolution.</title>
        <authorList>
            <person name="Zhong Y."/>
            <person name="Wu W."/>
            <person name="Sun C."/>
            <person name="Zou P."/>
            <person name="Liu Y."/>
            <person name="Dai S."/>
            <person name="Zhou R."/>
        </authorList>
    </citation>
    <scope>NUCLEOTIDE SEQUENCE [LARGE SCALE GENOMIC DNA]</scope>
</reference>
<dbReference type="Proteomes" id="UP001057402">
    <property type="component" value="Chromosome 9"/>
</dbReference>
<dbReference type="EMBL" id="CM042888">
    <property type="protein sequence ID" value="KAI4325994.1"/>
    <property type="molecule type" value="Genomic_DNA"/>
</dbReference>
<comment type="caution">
    <text evidence="1">The sequence shown here is derived from an EMBL/GenBank/DDBJ whole genome shotgun (WGS) entry which is preliminary data.</text>
</comment>
<keyword evidence="2" id="KW-1185">Reference proteome</keyword>
<protein>
    <submittedName>
        <fullName evidence="1">Uncharacterized protein</fullName>
    </submittedName>
</protein>